<proteinExistence type="predicted"/>
<dbReference type="EMBL" id="GBRH01230851">
    <property type="protein sequence ID" value="JAD67044.1"/>
    <property type="molecule type" value="Transcribed_RNA"/>
</dbReference>
<keyword evidence="1" id="KW-0732">Signal</keyword>
<protein>
    <recommendedName>
        <fullName evidence="3">Secreted protein</fullName>
    </recommendedName>
</protein>
<evidence type="ECO:0000313" key="2">
    <source>
        <dbReference type="EMBL" id="JAD67044.1"/>
    </source>
</evidence>
<name>A0A0A9BSN2_ARUDO</name>
<feature type="signal peptide" evidence="1">
    <location>
        <begin position="1"/>
        <end position="19"/>
    </location>
</feature>
<sequence>MSKLGSCFLLHKLFAVVSHHQLKDWHLCCWLCLKQQGNGLMERNTPEFHQHSGHFSTSAQWASFKRASLCSKYLGIRLRARSSKN</sequence>
<reference evidence="2" key="1">
    <citation type="submission" date="2014-09" db="EMBL/GenBank/DDBJ databases">
        <authorList>
            <person name="Magalhaes I.L.F."/>
            <person name="Oliveira U."/>
            <person name="Santos F.R."/>
            <person name="Vidigal T.H.D.A."/>
            <person name="Brescovit A.D."/>
            <person name="Santos A.J."/>
        </authorList>
    </citation>
    <scope>NUCLEOTIDE SEQUENCE</scope>
    <source>
        <tissue evidence="2">Shoot tissue taken approximately 20 cm above the soil surface</tissue>
    </source>
</reference>
<organism evidence="2">
    <name type="scientific">Arundo donax</name>
    <name type="common">Giant reed</name>
    <name type="synonym">Donax arundinaceus</name>
    <dbReference type="NCBI Taxonomy" id="35708"/>
    <lineage>
        <taxon>Eukaryota</taxon>
        <taxon>Viridiplantae</taxon>
        <taxon>Streptophyta</taxon>
        <taxon>Embryophyta</taxon>
        <taxon>Tracheophyta</taxon>
        <taxon>Spermatophyta</taxon>
        <taxon>Magnoliopsida</taxon>
        <taxon>Liliopsida</taxon>
        <taxon>Poales</taxon>
        <taxon>Poaceae</taxon>
        <taxon>PACMAD clade</taxon>
        <taxon>Arundinoideae</taxon>
        <taxon>Arundineae</taxon>
        <taxon>Arundo</taxon>
    </lineage>
</organism>
<feature type="chain" id="PRO_5002044273" description="Secreted protein" evidence="1">
    <location>
        <begin position="20"/>
        <end position="85"/>
    </location>
</feature>
<evidence type="ECO:0000256" key="1">
    <source>
        <dbReference type="SAM" id="SignalP"/>
    </source>
</evidence>
<evidence type="ECO:0008006" key="3">
    <source>
        <dbReference type="Google" id="ProtNLM"/>
    </source>
</evidence>
<dbReference type="AlphaFoldDB" id="A0A0A9BSN2"/>
<reference evidence="2" key="2">
    <citation type="journal article" date="2015" name="Data Brief">
        <title>Shoot transcriptome of the giant reed, Arundo donax.</title>
        <authorList>
            <person name="Barrero R.A."/>
            <person name="Guerrero F.D."/>
            <person name="Moolhuijzen P."/>
            <person name="Goolsby J.A."/>
            <person name="Tidwell J."/>
            <person name="Bellgard S.E."/>
            <person name="Bellgard M.I."/>
        </authorList>
    </citation>
    <scope>NUCLEOTIDE SEQUENCE</scope>
    <source>
        <tissue evidence="2">Shoot tissue taken approximately 20 cm above the soil surface</tissue>
    </source>
</reference>
<accession>A0A0A9BSN2</accession>